<dbReference type="AlphaFoldDB" id="A0A444VM49"/>
<gene>
    <name evidence="2" type="ORF">DN53_08110</name>
</gene>
<keyword evidence="3" id="KW-1185">Reference proteome</keyword>
<dbReference type="InterPro" id="IPR036514">
    <property type="entry name" value="SGNH_hydro_sf"/>
</dbReference>
<dbReference type="RefSeq" id="WP_129653408.1">
    <property type="nucleotide sequence ID" value="NZ_ML142908.1"/>
</dbReference>
<dbReference type="GO" id="GO:0016788">
    <property type="term" value="F:hydrolase activity, acting on ester bonds"/>
    <property type="evidence" value="ECO:0007669"/>
    <property type="project" value="UniProtKB-ARBA"/>
</dbReference>
<dbReference type="SUPFAM" id="SSF52266">
    <property type="entry name" value="SGNH hydrolase"/>
    <property type="match status" value="1"/>
</dbReference>
<evidence type="ECO:0000259" key="1">
    <source>
        <dbReference type="Pfam" id="PF08885"/>
    </source>
</evidence>
<dbReference type="EMBL" id="JJMP01000003">
    <property type="protein sequence ID" value="RYC51843.1"/>
    <property type="molecule type" value="Genomic_DNA"/>
</dbReference>
<evidence type="ECO:0000313" key="3">
    <source>
        <dbReference type="Proteomes" id="UP000290261"/>
    </source>
</evidence>
<feature type="domain" description="GSCFA" evidence="1">
    <location>
        <begin position="22"/>
        <end position="260"/>
    </location>
</feature>
<protein>
    <recommendedName>
        <fullName evidence="1">GSCFA domain-containing protein</fullName>
    </recommendedName>
</protein>
<dbReference type="Pfam" id="PF08885">
    <property type="entry name" value="GSCFA"/>
    <property type="match status" value="1"/>
</dbReference>
<evidence type="ECO:0000313" key="2">
    <source>
        <dbReference type="EMBL" id="RYC51843.1"/>
    </source>
</evidence>
<comment type="caution">
    <text evidence="2">The sequence shown here is derived from an EMBL/GenBank/DDBJ whole genome shotgun (WGS) entry which is preliminary data.</text>
</comment>
<dbReference type="InterPro" id="IPR014982">
    <property type="entry name" value="GSCFA"/>
</dbReference>
<dbReference type="Gene3D" id="3.40.50.1110">
    <property type="entry name" value="SGNH hydrolase"/>
    <property type="match status" value="1"/>
</dbReference>
<reference evidence="2 3" key="1">
    <citation type="submission" date="2014-04" db="EMBL/GenBank/DDBJ databases">
        <title>Whole genome of Muricauda olearia.</title>
        <authorList>
            <person name="Zhang X.-H."/>
            <person name="Tang K."/>
        </authorList>
    </citation>
    <scope>NUCLEOTIDE SEQUENCE [LARGE SCALE GENOMIC DNA]</scope>
    <source>
        <strain evidence="2 3">Th120</strain>
    </source>
</reference>
<accession>A0A444VM49</accession>
<name>A0A444VM49_9FLAO</name>
<proteinExistence type="predicted"/>
<dbReference type="Proteomes" id="UP000290261">
    <property type="component" value="Unassembled WGS sequence"/>
</dbReference>
<sequence>MKLQTIVPLQKAEHPIDYSSKMLLLGSCFVENMGSKLDYFKFQQLQNPFGILFHPLALENLVERALAGKTYHVDEVFEQNGIWHCFDAHSDLNALSKEDLLNHLNQGLKETKSELENATHVVITLGTAWVYEHRSLGKTVANCHKVPQKVFEKRLLSPEEIQSSLYRLVDLVAKVNPKVNFIFTVSPVRHLKDGFVENQQSKAHLITSLHSVLSSRAQSRGMSYFPAYEIMMDELRDYRFYGKDLVHPNALAVEYIWGKFKSVWISPDCYTVMDEVDGVQKGLQHRPFNPDSEAHQTFRKSLRTKITYLQERYPFMKFE</sequence>
<organism evidence="2 3">
    <name type="scientific">Flagellimonas olearia</name>
    <dbReference type="NCBI Taxonomy" id="552546"/>
    <lineage>
        <taxon>Bacteria</taxon>
        <taxon>Pseudomonadati</taxon>
        <taxon>Bacteroidota</taxon>
        <taxon>Flavobacteriia</taxon>
        <taxon>Flavobacteriales</taxon>
        <taxon>Flavobacteriaceae</taxon>
        <taxon>Flagellimonas</taxon>
    </lineage>
</organism>